<dbReference type="PANTHER" id="PTHR24567:SF74">
    <property type="entry name" value="HTH-TYPE TRANSCRIPTIONAL REGULATOR ARCR"/>
    <property type="match status" value="1"/>
</dbReference>
<sequence>MQTHSSPLDNRLLASLGSADWLRLQPHVDRVVLNRKESVYEPGQSLSHAYFPTTSLASLMHVTEDGDCAESALVGNDGMLGVSLFMSGTPSSGYASVLASGEAYRIPAGILMQEFERAGDTMRVLLRYTQALLTQTAQHAICARHHLVTQQVAFCLLQQADRTNSDEVLMTQEQIATRLGVRREGVTEGAGHLQKLGLIRYARGHVEILDREGLEDQACECYGVLRNEYQRLLPAAPCQECLLAA</sequence>
<dbReference type="InterPro" id="IPR012318">
    <property type="entry name" value="HTH_CRP"/>
</dbReference>
<name>A0ABU1WN06_9BURK</name>
<dbReference type="InterPro" id="IPR014710">
    <property type="entry name" value="RmlC-like_jellyroll"/>
</dbReference>
<evidence type="ECO:0000313" key="6">
    <source>
        <dbReference type="Proteomes" id="UP001265700"/>
    </source>
</evidence>
<gene>
    <name evidence="5" type="ORF">J2W49_002611</name>
</gene>
<dbReference type="EMBL" id="JAVDWU010000005">
    <property type="protein sequence ID" value="MDR7150648.1"/>
    <property type="molecule type" value="Genomic_DNA"/>
</dbReference>
<evidence type="ECO:0000259" key="4">
    <source>
        <dbReference type="Pfam" id="PF13545"/>
    </source>
</evidence>
<organism evidence="5 6">
    <name type="scientific">Hydrogenophaga palleronii</name>
    <dbReference type="NCBI Taxonomy" id="65655"/>
    <lineage>
        <taxon>Bacteria</taxon>
        <taxon>Pseudomonadati</taxon>
        <taxon>Pseudomonadota</taxon>
        <taxon>Betaproteobacteria</taxon>
        <taxon>Burkholderiales</taxon>
        <taxon>Comamonadaceae</taxon>
        <taxon>Hydrogenophaga</taxon>
    </lineage>
</organism>
<keyword evidence="1" id="KW-0805">Transcription regulation</keyword>
<proteinExistence type="predicted"/>
<dbReference type="Pfam" id="PF13545">
    <property type="entry name" value="HTH_Crp_2"/>
    <property type="match status" value="1"/>
</dbReference>
<dbReference type="Gene3D" id="1.10.10.10">
    <property type="entry name" value="Winged helix-like DNA-binding domain superfamily/Winged helix DNA-binding domain"/>
    <property type="match status" value="1"/>
</dbReference>
<dbReference type="InterPro" id="IPR036388">
    <property type="entry name" value="WH-like_DNA-bd_sf"/>
</dbReference>
<dbReference type="InterPro" id="IPR050397">
    <property type="entry name" value="Env_Response_Regulators"/>
</dbReference>
<accession>A0ABU1WN06</accession>
<reference evidence="5 6" key="1">
    <citation type="submission" date="2023-07" db="EMBL/GenBank/DDBJ databases">
        <title>Sorghum-associated microbial communities from plants grown in Nebraska, USA.</title>
        <authorList>
            <person name="Schachtman D."/>
        </authorList>
    </citation>
    <scope>NUCLEOTIDE SEQUENCE [LARGE SCALE GENOMIC DNA]</scope>
    <source>
        <strain evidence="5 6">4249</strain>
    </source>
</reference>
<dbReference type="RefSeq" id="WP_310316514.1">
    <property type="nucleotide sequence ID" value="NZ_JAVDWU010000005.1"/>
</dbReference>
<dbReference type="Proteomes" id="UP001265700">
    <property type="component" value="Unassembled WGS sequence"/>
</dbReference>
<dbReference type="SUPFAM" id="SSF51206">
    <property type="entry name" value="cAMP-binding domain-like"/>
    <property type="match status" value="1"/>
</dbReference>
<protein>
    <submittedName>
        <fullName evidence="5">CRP-like cAMP-binding protein</fullName>
    </submittedName>
</protein>
<evidence type="ECO:0000256" key="2">
    <source>
        <dbReference type="ARBA" id="ARBA00023125"/>
    </source>
</evidence>
<evidence type="ECO:0000256" key="3">
    <source>
        <dbReference type="ARBA" id="ARBA00023163"/>
    </source>
</evidence>
<comment type="caution">
    <text evidence="5">The sequence shown here is derived from an EMBL/GenBank/DDBJ whole genome shotgun (WGS) entry which is preliminary data.</text>
</comment>
<dbReference type="PANTHER" id="PTHR24567">
    <property type="entry name" value="CRP FAMILY TRANSCRIPTIONAL REGULATORY PROTEIN"/>
    <property type="match status" value="1"/>
</dbReference>
<keyword evidence="6" id="KW-1185">Reference proteome</keyword>
<dbReference type="InterPro" id="IPR036390">
    <property type="entry name" value="WH_DNA-bd_sf"/>
</dbReference>
<dbReference type="Gene3D" id="2.60.120.10">
    <property type="entry name" value="Jelly Rolls"/>
    <property type="match status" value="1"/>
</dbReference>
<feature type="domain" description="HTH crp-type" evidence="4">
    <location>
        <begin position="150"/>
        <end position="216"/>
    </location>
</feature>
<evidence type="ECO:0000256" key="1">
    <source>
        <dbReference type="ARBA" id="ARBA00023015"/>
    </source>
</evidence>
<dbReference type="InterPro" id="IPR018490">
    <property type="entry name" value="cNMP-bd_dom_sf"/>
</dbReference>
<evidence type="ECO:0000313" key="5">
    <source>
        <dbReference type="EMBL" id="MDR7150648.1"/>
    </source>
</evidence>
<dbReference type="SUPFAM" id="SSF46785">
    <property type="entry name" value="Winged helix' DNA-binding domain"/>
    <property type="match status" value="1"/>
</dbReference>
<keyword evidence="3" id="KW-0804">Transcription</keyword>
<keyword evidence="2" id="KW-0238">DNA-binding</keyword>